<dbReference type="Proteomes" id="UP000824124">
    <property type="component" value="Unassembled WGS sequence"/>
</dbReference>
<gene>
    <name evidence="1" type="ORF">IAB00_06315</name>
</gene>
<sequence>MEALFAKLREYLQMDDEIPFVEFSAYYRDVLAEFMANYKAYDKENLIKATAITTVVAANAIDRGKAKDINAKKYKKMAEKLSFWAEAISLRLEKEYGLSKNDVDKEIDALLADV</sequence>
<dbReference type="AlphaFoldDB" id="A0A9D1HMV5"/>
<name>A0A9D1HMV5_9FIRM</name>
<evidence type="ECO:0000313" key="2">
    <source>
        <dbReference type="Proteomes" id="UP000824124"/>
    </source>
</evidence>
<dbReference type="EMBL" id="DVMH01000031">
    <property type="protein sequence ID" value="HIU10833.1"/>
    <property type="molecule type" value="Genomic_DNA"/>
</dbReference>
<organism evidence="1 2">
    <name type="scientific">Candidatus Avidehalobacter gallistercoris</name>
    <dbReference type="NCBI Taxonomy" id="2840694"/>
    <lineage>
        <taxon>Bacteria</taxon>
        <taxon>Bacillati</taxon>
        <taxon>Bacillota</taxon>
        <taxon>Clostridia</taxon>
        <taxon>Eubacteriales</taxon>
        <taxon>Peptococcaceae</taxon>
        <taxon>Peptococcaceae incertae sedis</taxon>
        <taxon>Candidatus Avidehalobacter</taxon>
    </lineage>
</organism>
<protein>
    <submittedName>
        <fullName evidence="1">Uncharacterized protein</fullName>
    </submittedName>
</protein>
<accession>A0A9D1HMV5</accession>
<evidence type="ECO:0000313" key="1">
    <source>
        <dbReference type="EMBL" id="HIU10833.1"/>
    </source>
</evidence>
<reference evidence="1" key="1">
    <citation type="submission" date="2020-10" db="EMBL/GenBank/DDBJ databases">
        <authorList>
            <person name="Gilroy R."/>
        </authorList>
    </citation>
    <scope>NUCLEOTIDE SEQUENCE</scope>
    <source>
        <strain evidence="1">2830</strain>
    </source>
</reference>
<proteinExistence type="predicted"/>
<comment type="caution">
    <text evidence="1">The sequence shown here is derived from an EMBL/GenBank/DDBJ whole genome shotgun (WGS) entry which is preliminary data.</text>
</comment>
<reference evidence="1" key="2">
    <citation type="journal article" date="2021" name="PeerJ">
        <title>Extensive microbial diversity within the chicken gut microbiome revealed by metagenomics and culture.</title>
        <authorList>
            <person name="Gilroy R."/>
            <person name="Ravi A."/>
            <person name="Getino M."/>
            <person name="Pursley I."/>
            <person name="Horton D.L."/>
            <person name="Alikhan N.F."/>
            <person name="Baker D."/>
            <person name="Gharbi K."/>
            <person name="Hall N."/>
            <person name="Watson M."/>
            <person name="Adriaenssens E.M."/>
            <person name="Foster-Nyarko E."/>
            <person name="Jarju S."/>
            <person name="Secka A."/>
            <person name="Antonio M."/>
            <person name="Oren A."/>
            <person name="Chaudhuri R.R."/>
            <person name="La Ragione R."/>
            <person name="Hildebrand F."/>
            <person name="Pallen M.J."/>
        </authorList>
    </citation>
    <scope>NUCLEOTIDE SEQUENCE</scope>
    <source>
        <strain evidence="1">2830</strain>
    </source>
</reference>